<feature type="compositionally biased region" description="Acidic residues" evidence="1">
    <location>
        <begin position="86"/>
        <end position="95"/>
    </location>
</feature>
<evidence type="ECO:0000256" key="1">
    <source>
        <dbReference type="SAM" id="MobiDB-lite"/>
    </source>
</evidence>
<evidence type="ECO:0000313" key="3">
    <source>
        <dbReference type="Proteomes" id="UP000297245"/>
    </source>
</evidence>
<gene>
    <name evidence="2" type="ORF">K435DRAFT_796928</name>
</gene>
<evidence type="ECO:0000313" key="2">
    <source>
        <dbReference type="EMBL" id="THU96997.1"/>
    </source>
</evidence>
<feature type="compositionally biased region" description="Low complexity" evidence="1">
    <location>
        <begin position="58"/>
        <end position="79"/>
    </location>
</feature>
<feature type="region of interest" description="Disordered" evidence="1">
    <location>
        <begin position="47"/>
        <end position="98"/>
    </location>
</feature>
<dbReference type="AlphaFoldDB" id="A0A4S8M4A5"/>
<reference evidence="2 3" key="1">
    <citation type="journal article" date="2019" name="Nat. Ecol. Evol.">
        <title>Megaphylogeny resolves global patterns of mushroom evolution.</title>
        <authorList>
            <person name="Varga T."/>
            <person name="Krizsan K."/>
            <person name="Foldi C."/>
            <person name="Dima B."/>
            <person name="Sanchez-Garcia M."/>
            <person name="Sanchez-Ramirez S."/>
            <person name="Szollosi G.J."/>
            <person name="Szarkandi J.G."/>
            <person name="Papp V."/>
            <person name="Albert L."/>
            <person name="Andreopoulos W."/>
            <person name="Angelini C."/>
            <person name="Antonin V."/>
            <person name="Barry K.W."/>
            <person name="Bougher N.L."/>
            <person name="Buchanan P."/>
            <person name="Buyck B."/>
            <person name="Bense V."/>
            <person name="Catcheside P."/>
            <person name="Chovatia M."/>
            <person name="Cooper J."/>
            <person name="Damon W."/>
            <person name="Desjardin D."/>
            <person name="Finy P."/>
            <person name="Geml J."/>
            <person name="Haridas S."/>
            <person name="Hughes K."/>
            <person name="Justo A."/>
            <person name="Karasinski D."/>
            <person name="Kautmanova I."/>
            <person name="Kiss B."/>
            <person name="Kocsube S."/>
            <person name="Kotiranta H."/>
            <person name="LaButti K.M."/>
            <person name="Lechner B.E."/>
            <person name="Liimatainen K."/>
            <person name="Lipzen A."/>
            <person name="Lukacs Z."/>
            <person name="Mihaltcheva S."/>
            <person name="Morgado L.N."/>
            <person name="Niskanen T."/>
            <person name="Noordeloos M.E."/>
            <person name="Ohm R.A."/>
            <person name="Ortiz-Santana B."/>
            <person name="Ovrebo C."/>
            <person name="Racz N."/>
            <person name="Riley R."/>
            <person name="Savchenko A."/>
            <person name="Shiryaev A."/>
            <person name="Soop K."/>
            <person name="Spirin V."/>
            <person name="Szebenyi C."/>
            <person name="Tomsovsky M."/>
            <person name="Tulloss R.E."/>
            <person name="Uehling J."/>
            <person name="Grigoriev I.V."/>
            <person name="Vagvolgyi C."/>
            <person name="Papp T."/>
            <person name="Martin F.M."/>
            <person name="Miettinen O."/>
            <person name="Hibbett D.S."/>
            <person name="Nagy L.G."/>
        </authorList>
    </citation>
    <scope>NUCLEOTIDE SEQUENCE [LARGE SCALE GENOMIC DNA]</scope>
    <source>
        <strain evidence="2 3">CBS 962.96</strain>
    </source>
</reference>
<name>A0A4S8M4A5_DENBC</name>
<keyword evidence="3" id="KW-1185">Reference proteome</keyword>
<proteinExistence type="predicted"/>
<accession>A0A4S8M4A5</accession>
<protein>
    <submittedName>
        <fullName evidence="2">Uncharacterized protein</fullName>
    </submittedName>
</protein>
<dbReference type="EMBL" id="ML179165">
    <property type="protein sequence ID" value="THU96997.1"/>
    <property type="molecule type" value="Genomic_DNA"/>
</dbReference>
<organism evidence="2 3">
    <name type="scientific">Dendrothele bispora (strain CBS 962.96)</name>
    <dbReference type="NCBI Taxonomy" id="1314807"/>
    <lineage>
        <taxon>Eukaryota</taxon>
        <taxon>Fungi</taxon>
        <taxon>Dikarya</taxon>
        <taxon>Basidiomycota</taxon>
        <taxon>Agaricomycotina</taxon>
        <taxon>Agaricomycetes</taxon>
        <taxon>Agaricomycetidae</taxon>
        <taxon>Agaricales</taxon>
        <taxon>Agaricales incertae sedis</taxon>
        <taxon>Dendrothele</taxon>
    </lineage>
</organism>
<sequence length="127" mass="13896">MCTWFGIQNTIVAALGKGSATKKTAALEFYFNLLEQTDTHLKALYVHPVNKTPESRTTKGSKTGAGTKRARSTSSSEGSGRSGDIGTDDDNEDENALTRGKVDKRLLAWLWREEPDSFASKSVLEKN</sequence>
<dbReference type="Proteomes" id="UP000297245">
    <property type="component" value="Unassembled WGS sequence"/>
</dbReference>